<dbReference type="AlphaFoldDB" id="A0A2I4C0C9"/>
<gene>
    <name evidence="17" type="primary">LOC106524262</name>
</gene>
<dbReference type="GO" id="GO:0004222">
    <property type="term" value="F:metalloendopeptidase activity"/>
    <property type="evidence" value="ECO:0007669"/>
    <property type="project" value="UniProtKB-UniRule"/>
</dbReference>
<keyword evidence="3 13" id="KW-0732">Signal</keyword>
<dbReference type="EC" id="3.4.24.-" evidence="13"/>
<feature type="compositionally biased region" description="Basic and acidic residues" evidence="14">
    <location>
        <begin position="108"/>
        <end position="122"/>
    </location>
</feature>
<dbReference type="InterPro" id="IPR006026">
    <property type="entry name" value="Peptidase_Metallo"/>
</dbReference>
<dbReference type="SUPFAM" id="SSF55486">
    <property type="entry name" value="Metalloproteases ('zincins'), catalytic domain"/>
    <property type="match status" value="1"/>
</dbReference>
<evidence type="ECO:0000256" key="7">
    <source>
        <dbReference type="ARBA" id="ARBA00023145"/>
    </source>
</evidence>
<evidence type="ECO:0000256" key="5">
    <source>
        <dbReference type="ARBA" id="ARBA00022833"/>
    </source>
</evidence>
<evidence type="ECO:0000256" key="8">
    <source>
        <dbReference type="ARBA" id="ARBA00023157"/>
    </source>
</evidence>
<evidence type="ECO:0000256" key="4">
    <source>
        <dbReference type="ARBA" id="ARBA00022801"/>
    </source>
</evidence>
<comment type="cofactor">
    <cofactor evidence="12 13">
        <name>Zn(2+)</name>
        <dbReference type="ChEBI" id="CHEBI:29105"/>
    </cofactor>
    <text evidence="12 13">Binds 1 zinc ion per subunit.</text>
</comment>
<name>A0A2I4C0C9_AUSLI</name>
<comment type="caution">
    <text evidence="12">Lacks conserved residue(s) required for the propagation of feature annotation.</text>
</comment>
<keyword evidence="6 12" id="KW-0482">Metalloprotease</keyword>
<evidence type="ECO:0000256" key="13">
    <source>
        <dbReference type="RuleBase" id="RU361183"/>
    </source>
</evidence>
<evidence type="ECO:0000313" key="16">
    <source>
        <dbReference type="Proteomes" id="UP000192220"/>
    </source>
</evidence>
<feature type="binding site" evidence="12">
    <location>
        <position position="303"/>
    </location>
    <ligand>
        <name>Zn(2+)</name>
        <dbReference type="ChEBI" id="CHEBI:29105"/>
        <note>catalytic</note>
    </ligand>
</feature>
<dbReference type="InParanoid" id="A0A2I4C0C9"/>
<keyword evidence="8" id="KW-1015">Disulfide bond</keyword>
<dbReference type="GO" id="GO:0042588">
    <property type="term" value="C:zymogen granule"/>
    <property type="evidence" value="ECO:0007669"/>
    <property type="project" value="UniProtKB-SubCell"/>
</dbReference>
<dbReference type="GO" id="GO:0008270">
    <property type="term" value="F:zinc ion binding"/>
    <property type="evidence" value="ECO:0007669"/>
    <property type="project" value="UniProtKB-UniRule"/>
</dbReference>
<evidence type="ECO:0000256" key="6">
    <source>
        <dbReference type="ARBA" id="ARBA00023049"/>
    </source>
</evidence>
<evidence type="ECO:0000313" key="17">
    <source>
        <dbReference type="RefSeq" id="XP_013873453.1"/>
    </source>
</evidence>
<evidence type="ECO:0000256" key="2">
    <source>
        <dbReference type="ARBA" id="ARBA00022723"/>
    </source>
</evidence>
<keyword evidence="5 12" id="KW-0862">Zinc</keyword>
<keyword evidence="16" id="KW-1185">Reference proteome</keyword>
<dbReference type="PROSITE" id="PS51864">
    <property type="entry name" value="ASTACIN"/>
    <property type="match status" value="1"/>
</dbReference>
<feature type="binding site" evidence="12">
    <location>
        <position position="309"/>
    </location>
    <ligand>
        <name>Zn(2+)</name>
        <dbReference type="ChEBI" id="CHEBI:29105"/>
        <note>catalytic</note>
    </ligand>
</feature>
<feature type="compositionally biased region" description="Acidic residues" evidence="14">
    <location>
        <begin position="57"/>
        <end position="71"/>
    </location>
</feature>
<evidence type="ECO:0000256" key="14">
    <source>
        <dbReference type="SAM" id="MobiDB-lite"/>
    </source>
</evidence>
<feature type="binding site" evidence="12">
    <location>
        <position position="299"/>
    </location>
    <ligand>
        <name>Zn(2+)</name>
        <dbReference type="ChEBI" id="CHEBI:29105"/>
        <note>catalytic</note>
    </ligand>
</feature>
<dbReference type="RefSeq" id="XP_013873453.1">
    <property type="nucleotide sequence ID" value="XM_014017999.1"/>
</dbReference>
<keyword evidence="10" id="KW-0968">Cytoplasmic vesicle</keyword>
<comment type="subcellular location">
    <subcellularLocation>
        <location evidence="11">Zymogen granule</location>
    </subcellularLocation>
</comment>
<dbReference type="OrthoDB" id="291007at2759"/>
<dbReference type="Proteomes" id="UP000192220">
    <property type="component" value="Unplaced"/>
</dbReference>
<evidence type="ECO:0000256" key="1">
    <source>
        <dbReference type="ARBA" id="ARBA00022670"/>
    </source>
</evidence>
<dbReference type="Pfam" id="PF01400">
    <property type="entry name" value="Astacin"/>
    <property type="match status" value="1"/>
</dbReference>
<feature type="compositionally biased region" description="Basic and acidic residues" evidence="14">
    <location>
        <begin position="156"/>
        <end position="166"/>
    </location>
</feature>
<evidence type="ECO:0000256" key="11">
    <source>
        <dbReference type="ARBA" id="ARBA00024324"/>
    </source>
</evidence>
<dbReference type="Gene3D" id="3.40.390.10">
    <property type="entry name" value="Collagenase (Catalytic Domain)"/>
    <property type="match status" value="1"/>
</dbReference>
<evidence type="ECO:0000259" key="15">
    <source>
        <dbReference type="PROSITE" id="PS51864"/>
    </source>
</evidence>
<sequence>MAPSASLLLLLLLGLSQALPLLENKDRDGENHGDEGKDADHDVYDDEEKQQDHDGDNNGDEDKDVYDDEEKQQDHDGDNNRDEDKDVYDDEEKQQDHDGDNNGDEDKDVYNDEEKQQDHDGDNNGDEDKDGDHDVYDDEEKQQDHDGDNNGDEDKDGDHDVYDDEEKKDHLAISTRILAANKASDTILVEGDMVAPKSRNAMKCFSSNSCLWKQSADGLVTIPYVIGSEFGAHEKQVIEGAIKVFAKETCIRFTPRKSESDYINFVSKTGCYSELGRKGGMQELSLNKLGCIYGGIAQHEMNHALGFQHEQTRSDRDKYVKINFENITPSTAYNFEKHDTNNLDTPYDYSSIMHYGKDAFSVAPGKDSITPIPNANVQIGQRNGLSSLDIKRIKKLYGCK</sequence>
<feature type="compositionally biased region" description="Basic and acidic residues" evidence="14">
    <location>
        <begin position="23"/>
        <end position="42"/>
    </location>
</feature>
<dbReference type="KEGG" id="alim:106524262"/>
<feature type="active site" evidence="12">
    <location>
        <position position="300"/>
    </location>
</feature>
<keyword evidence="1 12" id="KW-0645">Protease</keyword>
<feature type="region of interest" description="Disordered" evidence="14">
    <location>
        <begin position="23"/>
        <end position="166"/>
    </location>
</feature>
<feature type="compositionally biased region" description="Basic and acidic residues" evidence="14">
    <location>
        <begin position="72"/>
        <end position="84"/>
    </location>
</feature>
<dbReference type="SMART" id="SM00235">
    <property type="entry name" value="ZnMc"/>
    <property type="match status" value="1"/>
</dbReference>
<dbReference type="FunFam" id="3.40.390.10:FF:000040">
    <property type="entry name" value="Metalloendopeptidase"/>
    <property type="match status" value="1"/>
</dbReference>
<feature type="domain" description="Peptidase M12A" evidence="15">
    <location>
        <begin position="200"/>
        <end position="400"/>
    </location>
</feature>
<keyword evidence="4 12" id="KW-0378">Hydrolase</keyword>
<feature type="compositionally biased region" description="Acidic residues" evidence="14">
    <location>
        <begin position="123"/>
        <end position="141"/>
    </location>
</feature>
<feature type="signal peptide" evidence="13">
    <location>
        <begin position="1"/>
        <end position="18"/>
    </location>
</feature>
<keyword evidence="9" id="KW-0325">Glycoprotein</keyword>
<dbReference type="PRINTS" id="PR00480">
    <property type="entry name" value="ASTACIN"/>
</dbReference>
<proteinExistence type="predicted"/>
<accession>A0A2I4C0C9</accession>
<dbReference type="PANTHER" id="PTHR10127">
    <property type="entry name" value="DISCOIDIN, CUB, EGF, LAMININ , AND ZINC METALLOPROTEASE DOMAIN CONTAINING"/>
    <property type="match status" value="1"/>
</dbReference>
<evidence type="ECO:0000256" key="9">
    <source>
        <dbReference type="ARBA" id="ARBA00023180"/>
    </source>
</evidence>
<protein>
    <recommendedName>
        <fullName evidence="13">Metalloendopeptidase</fullName>
        <ecNumber evidence="13">3.4.24.-</ecNumber>
    </recommendedName>
</protein>
<dbReference type="GeneID" id="106524262"/>
<organism evidence="16 17">
    <name type="scientific">Austrofundulus limnaeus</name>
    <name type="common">Annual killifish</name>
    <dbReference type="NCBI Taxonomy" id="52670"/>
    <lineage>
        <taxon>Eukaryota</taxon>
        <taxon>Metazoa</taxon>
        <taxon>Chordata</taxon>
        <taxon>Craniata</taxon>
        <taxon>Vertebrata</taxon>
        <taxon>Euteleostomi</taxon>
        <taxon>Actinopterygii</taxon>
        <taxon>Neopterygii</taxon>
        <taxon>Teleostei</taxon>
        <taxon>Neoteleostei</taxon>
        <taxon>Acanthomorphata</taxon>
        <taxon>Ovalentaria</taxon>
        <taxon>Atherinomorphae</taxon>
        <taxon>Cyprinodontiformes</taxon>
        <taxon>Rivulidae</taxon>
        <taxon>Austrofundulus</taxon>
    </lineage>
</organism>
<evidence type="ECO:0000256" key="12">
    <source>
        <dbReference type="PROSITE-ProRule" id="PRU01211"/>
    </source>
</evidence>
<reference evidence="17" key="1">
    <citation type="submission" date="2025-08" db="UniProtKB">
        <authorList>
            <consortium name="RefSeq"/>
        </authorList>
    </citation>
    <scope>IDENTIFICATION</scope>
    <source>
        <strain evidence="17">Quisiro</strain>
        <tissue evidence="17">Liver</tissue>
    </source>
</reference>
<dbReference type="InterPro" id="IPR024079">
    <property type="entry name" value="MetalloPept_cat_dom_sf"/>
</dbReference>
<keyword evidence="7" id="KW-0865">Zymogen</keyword>
<dbReference type="FunCoup" id="A0A2I4C0C9">
    <property type="interactions" value="190"/>
</dbReference>
<evidence type="ECO:0000256" key="3">
    <source>
        <dbReference type="ARBA" id="ARBA00022729"/>
    </source>
</evidence>
<dbReference type="PANTHER" id="PTHR10127:SF839">
    <property type="entry name" value="HATCHING ENZYME 1.2-RELATED"/>
    <property type="match status" value="1"/>
</dbReference>
<dbReference type="InterPro" id="IPR001506">
    <property type="entry name" value="Peptidase_M12A"/>
</dbReference>
<evidence type="ECO:0000256" key="10">
    <source>
        <dbReference type="ARBA" id="ARBA00023329"/>
    </source>
</evidence>
<keyword evidence="2 12" id="KW-0479">Metal-binding</keyword>
<dbReference type="GO" id="GO:0006508">
    <property type="term" value="P:proteolysis"/>
    <property type="evidence" value="ECO:0007669"/>
    <property type="project" value="UniProtKB-KW"/>
</dbReference>
<feature type="chain" id="PRO_5013986078" description="Metalloendopeptidase" evidence="13">
    <location>
        <begin position="19"/>
        <end position="400"/>
    </location>
</feature>